<dbReference type="EMBL" id="KN714668">
    <property type="protein sequence ID" value="KUI53387.1"/>
    <property type="molecule type" value="Genomic_DNA"/>
</dbReference>
<dbReference type="InterPro" id="IPR003593">
    <property type="entry name" value="AAA+_ATPase"/>
</dbReference>
<dbReference type="InterPro" id="IPR003959">
    <property type="entry name" value="ATPase_AAA_core"/>
</dbReference>
<gene>
    <name evidence="2" type="ORF">VP1G_00697</name>
</gene>
<accession>A0A194UNZ2</accession>
<evidence type="ECO:0000259" key="1">
    <source>
        <dbReference type="SMART" id="SM00382"/>
    </source>
</evidence>
<dbReference type="SUPFAM" id="SSF52540">
    <property type="entry name" value="P-loop containing nucleoside triphosphate hydrolases"/>
    <property type="match status" value="1"/>
</dbReference>
<sequence>MEKEDDHILPAPEGSTNNDVKPRRIWMRYRTELCHRHTGEVIHSVDSEEPKPVNLVEADKEPIFELVTKYIARGLNSGPEKSKAHASVFTPAVDSAPSYSLRIYSSAIINALQSVVEYYPSQDLSGTVVVVKWPYPILAHHYTKLRDFKTKCETKRPEDLCEREMGASEHIDLLLGFLDDNIMDRVKAEEERIERGYYTFADTWVSYKPGRTIVELDKQHQWRPYVVTSISGGIFQNPPVGWTISGWRLEFDGDYLGRARYNMTIDPFDGESKWHDSTRFIDDWDTIEGDELEKLIADGKKYWNLVKKQCKHHKGKTVEFPYNMIDGLVMTDMESYYAKYPPSRPSLLEDTDFRRWVSDCSCSVCKQRALHGGGNVASIFEDYTNKTHEEWEDLTRHMYLLCPGHIPAYVFKLRKWEDLHVANLEEPVFQENMVDNLVMEPSRMRTLKALASSYIRVNQHGKPIEHDPWAADFVKGKGSGLIFLLHGKPGVGKTATAESVAEFTRRPLMSLTSSDIGTDPKLVESNLTRDFMTARSWGAVLLIDEADVFMERRSSQDLQRNSLVAGFLRALEFYDGILFLTTNRVGAFDDAFISRIHVQLLYREFTEEERQKVWMTFVKKLTKERGKYIRISLDAKEYISGKEVQAVKWNGREIRNAFQTAVSLAEYEDERDDEGKILLTDEHLRSVVRLSKDFKTYLEELHKADEDKRAKKRFERLDT</sequence>
<dbReference type="Gene3D" id="3.40.50.300">
    <property type="entry name" value="P-loop containing nucleotide triphosphate hydrolases"/>
    <property type="match status" value="1"/>
</dbReference>
<proteinExistence type="predicted"/>
<dbReference type="PANTHER" id="PTHR46411:SF4">
    <property type="entry name" value="AAA+ ATPASE DOMAIN-CONTAINING PROTEIN"/>
    <property type="match status" value="1"/>
</dbReference>
<dbReference type="SMART" id="SM00382">
    <property type="entry name" value="AAA"/>
    <property type="match status" value="1"/>
</dbReference>
<feature type="domain" description="AAA+ ATPase" evidence="1">
    <location>
        <begin position="479"/>
        <end position="604"/>
    </location>
</feature>
<dbReference type="Pfam" id="PF22942">
    <property type="entry name" value="DUF7025"/>
    <property type="match status" value="1"/>
</dbReference>
<dbReference type="GO" id="GO:0005524">
    <property type="term" value="F:ATP binding"/>
    <property type="evidence" value="ECO:0007669"/>
    <property type="project" value="InterPro"/>
</dbReference>
<dbReference type="Pfam" id="PF00004">
    <property type="entry name" value="AAA"/>
    <property type="match status" value="1"/>
</dbReference>
<protein>
    <submittedName>
        <fullName evidence="2">Protein MSP1</fullName>
    </submittedName>
</protein>
<dbReference type="OrthoDB" id="10042665at2759"/>
<keyword evidence="3" id="KW-1185">Reference proteome</keyword>
<dbReference type="GO" id="GO:0016887">
    <property type="term" value="F:ATP hydrolysis activity"/>
    <property type="evidence" value="ECO:0007669"/>
    <property type="project" value="InterPro"/>
</dbReference>
<dbReference type="AlphaFoldDB" id="A0A194UNZ2"/>
<evidence type="ECO:0000313" key="2">
    <source>
        <dbReference type="EMBL" id="KUI53387.1"/>
    </source>
</evidence>
<dbReference type="InterPro" id="IPR054289">
    <property type="entry name" value="DUF7025"/>
</dbReference>
<name>A0A194UNZ2_CYTMA</name>
<dbReference type="STRING" id="694573.A0A194UNZ2"/>
<dbReference type="PANTHER" id="PTHR46411">
    <property type="entry name" value="FAMILY ATPASE, PUTATIVE-RELATED"/>
    <property type="match status" value="1"/>
</dbReference>
<dbReference type="InterPro" id="IPR027417">
    <property type="entry name" value="P-loop_NTPase"/>
</dbReference>
<dbReference type="InterPro" id="IPR056599">
    <property type="entry name" value="AAA_lid_fung"/>
</dbReference>
<evidence type="ECO:0000313" key="3">
    <source>
        <dbReference type="Proteomes" id="UP000078576"/>
    </source>
</evidence>
<dbReference type="Proteomes" id="UP000078576">
    <property type="component" value="Unassembled WGS sequence"/>
</dbReference>
<reference evidence="3" key="1">
    <citation type="submission" date="2014-12" db="EMBL/GenBank/DDBJ databases">
        <title>Genome Sequence of Valsa Canker Pathogens Uncovers a Specific Adaption of Colonization on Woody Bark.</title>
        <authorList>
            <person name="Yin Z."/>
            <person name="Liu H."/>
            <person name="Gao X."/>
            <person name="Li Z."/>
            <person name="Song N."/>
            <person name="Ke X."/>
            <person name="Dai Q."/>
            <person name="Wu Y."/>
            <person name="Sun Y."/>
            <person name="Xu J.-R."/>
            <person name="Kang Z.K."/>
            <person name="Wang L."/>
            <person name="Huang L."/>
        </authorList>
    </citation>
    <scope>NUCLEOTIDE SEQUENCE [LARGE SCALE GENOMIC DNA]</scope>
    <source>
        <strain evidence="3">SXYL134</strain>
    </source>
</reference>
<organism evidence="2 3">
    <name type="scientific">Cytospora mali</name>
    <name type="common">Apple Valsa canker fungus</name>
    <name type="synonym">Valsa mali</name>
    <dbReference type="NCBI Taxonomy" id="578113"/>
    <lineage>
        <taxon>Eukaryota</taxon>
        <taxon>Fungi</taxon>
        <taxon>Dikarya</taxon>
        <taxon>Ascomycota</taxon>
        <taxon>Pezizomycotina</taxon>
        <taxon>Sordariomycetes</taxon>
        <taxon>Sordariomycetidae</taxon>
        <taxon>Diaporthales</taxon>
        <taxon>Cytosporaceae</taxon>
        <taxon>Cytospora</taxon>
    </lineage>
</organism>
<dbReference type="Pfam" id="PF23232">
    <property type="entry name" value="AAA_lid_13"/>
    <property type="match status" value="1"/>
</dbReference>